<dbReference type="Proteomes" id="UP000317593">
    <property type="component" value="Unassembled WGS sequence"/>
</dbReference>
<proteinExistence type="predicted"/>
<dbReference type="PROSITE" id="PS51257">
    <property type="entry name" value="PROKAR_LIPOPROTEIN"/>
    <property type="match status" value="1"/>
</dbReference>
<evidence type="ECO:0000313" key="2">
    <source>
        <dbReference type="Proteomes" id="UP000317593"/>
    </source>
</evidence>
<protein>
    <submittedName>
        <fullName evidence="1">Uncharacterized protein</fullName>
    </submittedName>
</protein>
<reference evidence="1 2" key="1">
    <citation type="submission" date="2017-05" db="EMBL/GenBank/DDBJ databases">
        <authorList>
            <person name="Varghese N."/>
            <person name="Submissions S."/>
        </authorList>
    </citation>
    <scope>NUCLEOTIDE SEQUENCE [LARGE SCALE GENOMIC DNA]</scope>
    <source>
        <strain evidence="1 2">DSM 21194</strain>
    </source>
</reference>
<sequence>MIDYVRICCVSVIFYGCHYKKFQTLGMELKIDTCCFHIIHKKRNKNSFIA</sequence>
<name>A0A521AG41_9BACT</name>
<accession>A0A521AG41</accession>
<dbReference type="EMBL" id="FXTH01000001">
    <property type="protein sequence ID" value="SMO33751.1"/>
    <property type="molecule type" value="Genomic_DNA"/>
</dbReference>
<gene>
    <name evidence="1" type="ORF">SAMN06265218_10190</name>
</gene>
<dbReference type="AlphaFoldDB" id="A0A521AG41"/>
<evidence type="ECO:0000313" key="1">
    <source>
        <dbReference type="EMBL" id="SMO33751.1"/>
    </source>
</evidence>
<keyword evidence="2" id="KW-1185">Reference proteome</keyword>
<organism evidence="1 2">
    <name type="scientific">Fodinibius sediminis</name>
    <dbReference type="NCBI Taxonomy" id="1214077"/>
    <lineage>
        <taxon>Bacteria</taxon>
        <taxon>Pseudomonadati</taxon>
        <taxon>Balneolota</taxon>
        <taxon>Balneolia</taxon>
        <taxon>Balneolales</taxon>
        <taxon>Balneolaceae</taxon>
        <taxon>Fodinibius</taxon>
    </lineage>
</organism>